<dbReference type="AlphaFoldDB" id="A0A9N9S015"/>
<accession>A0A9N9S015</accession>
<name>A0A9N9S015_9DIPT</name>
<dbReference type="EMBL" id="OU895879">
    <property type="protein sequence ID" value="CAG9808235.1"/>
    <property type="molecule type" value="Genomic_DNA"/>
</dbReference>
<evidence type="ECO:0000313" key="1">
    <source>
        <dbReference type="EMBL" id="CAG9808235.1"/>
    </source>
</evidence>
<reference evidence="1" key="2">
    <citation type="submission" date="2022-10" db="EMBL/GenBank/DDBJ databases">
        <authorList>
            <consortium name="ENA_rothamsted_submissions"/>
            <consortium name="culmorum"/>
            <person name="King R."/>
        </authorList>
    </citation>
    <scope>NUCLEOTIDE SEQUENCE</scope>
</reference>
<organism evidence="1 2">
    <name type="scientific">Chironomus riparius</name>
    <dbReference type="NCBI Taxonomy" id="315576"/>
    <lineage>
        <taxon>Eukaryota</taxon>
        <taxon>Metazoa</taxon>
        <taxon>Ecdysozoa</taxon>
        <taxon>Arthropoda</taxon>
        <taxon>Hexapoda</taxon>
        <taxon>Insecta</taxon>
        <taxon>Pterygota</taxon>
        <taxon>Neoptera</taxon>
        <taxon>Endopterygota</taxon>
        <taxon>Diptera</taxon>
        <taxon>Nematocera</taxon>
        <taxon>Chironomoidea</taxon>
        <taxon>Chironomidae</taxon>
        <taxon>Chironominae</taxon>
        <taxon>Chironomus</taxon>
    </lineage>
</organism>
<keyword evidence="2" id="KW-1185">Reference proteome</keyword>
<dbReference type="Proteomes" id="UP001153620">
    <property type="component" value="Chromosome 3"/>
</dbReference>
<proteinExistence type="predicted"/>
<gene>
    <name evidence="1" type="ORF">CHIRRI_LOCUS11077</name>
</gene>
<evidence type="ECO:0000313" key="2">
    <source>
        <dbReference type="Proteomes" id="UP001153620"/>
    </source>
</evidence>
<sequence length="52" mass="5857">MCVSLYKINAEGMHDRVRGRGKSTFMLLHAGQLKIKNSHRVGRTKKCDCGSH</sequence>
<protein>
    <submittedName>
        <fullName evidence="1">Uncharacterized protein</fullName>
    </submittedName>
</protein>
<reference evidence="1" key="1">
    <citation type="submission" date="2022-01" db="EMBL/GenBank/DDBJ databases">
        <authorList>
            <person name="King R."/>
        </authorList>
    </citation>
    <scope>NUCLEOTIDE SEQUENCE</scope>
</reference>